<feature type="region of interest" description="Disordered" evidence="1">
    <location>
        <begin position="1"/>
        <end position="33"/>
    </location>
</feature>
<proteinExistence type="predicted"/>
<organism evidence="2 3">
    <name type="scientific">Intestinimonas massiliensis</name>
    <name type="common">ex Afouda et al. 2020</name>
    <dbReference type="NCBI Taxonomy" id="1673721"/>
    <lineage>
        <taxon>Bacteria</taxon>
        <taxon>Bacillati</taxon>
        <taxon>Bacillota</taxon>
        <taxon>Clostridia</taxon>
        <taxon>Eubacteriales</taxon>
        <taxon>Intestinimonas</taxon>
    </lineage>
</organism>
<evidence type="ECO:0000313" key="2">
    <source>
        <dbReference type="EMBL" id="MCG4528988.1"/>
    </source>
</evidence>
<name>A0ABS9MEE8_9FIRM</name>
<keyword evidence="3" id="KW-1185">Reference proteome</keyword>
<accession>A0ABS9MEE8</accession>
<sequence>MSKRKRMTQREKDLRARTKKELQAQGVLPPDKPRLNRKKFAREAWSEFQALLGRDPIRAEHVLLRAIGFLTGPELPEVTAEQVGICKLLKVAVEYDRFLARLKAEGRKDYSIGELADEVVMPVWKL</sequence>
<protein>
    <submittedName>
        <fullName evidence="2">Addiction module toxin RelE</fullName>
    </submittedName>
</protein>
<evidence type="ECO:0000313" key="3">
    <source>
        <dbReference type="Proteomes" id="UP001200313"/>
    </source>
</evidence>
<dbReference type="EMBL" id="JAKNJB010000053">
    <property type="protein sequence ID" value="MCG4528988.1"/>
    <property type="molecule type" value="Genomic_DNA"/>
</dbReference>
<comment type="caution">
    <text evidence="2">The sequence shown here is derived from an EMBL/GenBank/DDBJ whole genome shotgun (WGS) entry which is preliminary data.</text>
</comment>
<dbReference type="RefSeq" id="WP_238075194.1">
    <property type="nucleotide sequence ID" value="NZ_JAKNJB010000053.1"/>
</dbReference>
<gene>
    <name evidence="2" type="ORF">L0P79_18285</name>
</gene>
<dbReference type="Proteomes" id="UP001200313">
    <property type="component" value="Unassembled WGS sequence"/>
</dbReference>
<feature type="compositionally biased region" description="Basic and acidic residues" evidence="1">
    <location>
        <begin position="8"/>
        <end position="22"/>
    </location>
</feature>
<reference evidence="2 3" key="1">
    <citation type="submission" date="2022-01" db="EMBL/GenBank/DDBJ databases">
        <title>Collection of gut derived symbiotic bacterial strains cultured from healthy donors.</title>
        <authorList>
            <person name="Lin H."/>
            <person name="Kohout C."/>
            <person name="Waligurski E."/>
            <person name="Pamer E.G."/>
        </authorList>
    </citation>
    <scope>NUCLEOTIDE SEQUENCE [LARGE SCALE GENOMIC DNA]</scope>
    <source>
        <strain evidence="2 3">DFI.3.7</strain>
    </source>
</reference>
<evidence type="ECO:0000256" key="1">
    <source>
        <dbReference type="SAM" id="MobiDB-lite"/>
    </source>
</evidence>